<dbReference type="AlphaFoldDB" id="A0A2N9H6Q6"/>
<evidence type="ECO:0000256" key="1">
    <source>
        <dbReference type="SAM" id="MobiDB-lite"/>
    </source>
</evidence>
<gene>
    <name evidence="2" type="ORF">FSB_LOCUS38018</name>
</gene>
<accession>A0A2N9H6Q6</accession>
<evidence type="ECO:0000313" key="2">
    <source>
        <dbReference type="EMBL" id="SPD10136.1"/>
    </source>
</evidence>
<feature type="compositionally biased region" description="Basic and acidic residues" evidence="1">
    <location>
        <begin position="17"/>
        <end position="33"/>
    </location>
</feature>
<dbReference type="EMBL" id="OIVN01003299">
    <property type="protein sequence ID" value="SPD10136.1"/>
    <property type="molecule type" value="Genomic_DNA"/>
</dbReference>
<sequence length="375" mass="42171">MPVERKKLMQQVKHNKRTEEHTEELRRAAEGKEIHSVEGQISGAASDTKEGQEERIITLRPLNMEDFRQAKSEVAASFATEGFLIMDRFRFGPVRVRSGLGLVRFKAGPVRLMRRARSVPGVCWRVPGVRWRVSGMCWHALSTCWRVGGAAGTSTGAWRRVESPVRLFFTPFFRSEDEEPYGGICCSIRCSEGWVFETVDTAARGGAWGFLAGASTGAWRRVTGQMVTKFCQMEAVVPMKKRAWNQAGLLENPKLVRLDEAETDLIEAEAKLRRTGLNPRLVWLFLEILSKPDRGRDRSVLWRSFDGAIGVRGDQIGLEEEQILAEMGHGGADPGRYGADRAEESKSWPIWSRSSRGEQILADIVQIGARRDRLL</sequence>
<proteinExistence type="predicted"/>
<feature type="region of interest" description="Disordered" evidence="1">
    <location>
        <begin position="1"/>
        <end position="33"/>
    </location>
</feature>
<name>A0A2N9H6Q6_FAGSY</name>
<reference evidence="2" key="1">
    <citation type="submission" date="2018-02" db="EMBL/GenBank/DDBJ databases">
        <authorList>
            <person name="Cohen D.B."/>
            <person name="Kent A.D."/>
        </authorList>
    </citation>
    <scope>NUCLEOTIDE SEQUENCE</scope>
</reference>
<organism evidence="2">
    <name type="scientific">Fagus sylvatica</name>
    <name type="common">Beechnut</name>
    <dbReference type="NCBI Taxonomy" id="28930"/>
    <lineage>
        <taxon>Eukaryota</taxon>
        <taxon>Viridiplantae</taxon>
        <taxon>Streptophyta</taxon>
        <taxon>Embryophyta</taxon>
        <taxon>Tracheophyta</taxon>
        <taxon>Spermatophyta</taxon>
        <taxon>Magnoliopsida</taxon>
        <taxon>eudicotyledons</taxon>
        <taxon>Gunneridae</taxon>
        <taxon>Pentapetalae</taxon>
        <taxon>rosids</taxon>
        <taxon>fabids</taxon>
        <taxon>Fagales</taxon>
        <taxon>Fagaceae</taxon>
        <taxon>Fagus</taxon>
    </lineage>
</organism>
<protein>
    <submittedName>
        <fullName evidence="2">Uncharacterized protein</fullName>
    </submittedName>
</protein>